<comment type="caution">
    <text evidence="1">The sequence shown here is derived from an EMBL/GenBank/DDBJ whole genome shotgun (WGS) entry which is preliminary data.</text>
</comment>
<reference evidence="1 2" key="1">
    <citation type="submission" date="2014-02" db="EMBL/GenBank/DDBJ databases">
        <title>Draft genome sequence of Lysinibacillus boronitolerans NBRC 103108.</title>
        <authorList>
            <person name="Zhang F."/>
            <person name="Wang G."/>
            <person name="Zhang L."/>
        </authorList>
    </citation>
    <scope>NUCLEOTIDE SEQUENCE [LARGE SCALE GENOMIC DNA]</scope>
    <source>
        <strain evidence="1 2">NBRC 103108</strain>
    </source>
</reference>
<accession>A0ABR4XYQ9</accession>
<name>A0ABR4XYQ9_9BACI</name>
<evidence type="ECO:0000313" key="2">
    <source>
        <dbReference type="Proteomes" id="UP000030487"/>
    </source>
</evidence>
<evidence type="ECO:0000313" key="1">
    <source>
        <dbReference type="EMBL" id="KGR83619.1"/>
    </source>
</evidence>
<proteinExistence type="predicted"/>
<keyword evidence="2" id="KW-1185">Reference proteome</keyword>
<dbReference type="Proteomes" id="UP000030487">
    <property type="component" value="Unassembled WGS sequence"/>
</dbReference>
<gene>
    <name evidence="1" type="ORF">CD31_15500</name>
</gene>
<protein>
    <submittedName>
        <fullName evidence="1">Uncharacterized protein</fullName>
    </submittedName>
</protein>
<organism evidence="1 2">
    <name type="scientific">Lysinibacillus boronitolerans JCM 21713 = 10a = NBRC 103108</name>
    <dbReference type="NCBI Taxonomy" id="1294264"/>
    <lineage>
        <taxon>Bacteria</taxon>
        <taxon>Bacillati</taxon>
        <taxon>Bacillota</taxon>
        <taxon>Bacilli</taxon>
        <taxon>Bacillales</taxon>
        <taxon>Bacillaceae</taxon>
        <taxon>Lysinibacillus</taxon>
    </lineage>
</organism>
<dbReference type="RefSeq" id="WP_016993734.1">
    <property type="nucleotide sequence ID" value="NZ_AVCW01000005.1"/>
</dbReference>
<dbReference type="EMBL" id="JPVR01000077">
    <property type="protein sequence ID" value="KGR83619.1"/>
    <property type="molecule type" value="Genomic_DNA"/>
</dbReference>
<sequence>MTEKQTKSGIKELSKNEVNNLVEKALANESVQTLINNSLNHYPAIKAKYTDLRALITQSLGGEFTKGTTPVQVLTLVMEELQTVITFTVENAEFKAVSHFHGHSSVIEVTQSVGVNLFPIVTIKINGEYFDYEWHTNPLYDVNELRSSTQNNELNLMWSNCTICTTVCDTIQGLGCTLAGTAACMVACAPIGTVACPFICAAVFGLVCLSENKITCGPGCKSLGFC</sequence>